<dbReference type="Pfam" id="PF06941">
    <property type="entry name" value="NT5C"/>
    <property type="match status" value="1"/>
</dbReference>
<dbReference type="AlphaFoldDB" id="R6R6P9"/>
<dbReference type="GO" id="GO:0008253">
    <property type="term" value="F:5'-nucleotidase activity"/>
    <property type="evidence" value="ECO:0007669"/>
    <property type="project" value="InterPro"/>
</dbReference>
<name>R6R6P9_9FIRM</name>
<comment type="similarity">
    <text evidence="1">Belongs to the 5'(3')-deoxyribonucleotidase family.</text>
</comment>
<dbReference type="SUPFAM" id="SSF56784">
    <property type="entry name" value="HAD-like"/>
    <property type="match status" value="1"/>
</dbReference>
<reference evidence="2" key="1">
    <citation type="submission" date="2012-11" db="EMBL/GenBank/DDBJ databases">
        <title>Dependencies among metagenomic species, viruses, plasmids and units of genetic variation.</title>
        <authorList>
            <person name="Nielsen H.B."/>
            <person name="Almeida M."/>
            <person name="Juncker A.S."/>
            <person name="Rasmussen S."/>
            <person name="Li J."/>
            <person name="Sunagawa S."/>
            <person name="Plichta D."/>
            <person name="Gautier L."/>
            <person name="Le Chatelier E."/>
            <person name="Peletier E."/>
            <person name="Bonde I."/>
            <person name="Nielsen T."/>
            <person name="Manichanh C."/>
            <person name="Arumugam M."/>
            <person name="Batto J."/>
            <person name="Santos M.B.Q.D."/>
            <person name="Blom N."/>
            <person name="Borruel N."/>
            <person name="Burgdorf K.S."/>
            <person name="Boumezbeur F."/>
            <person name="Casellas F."/>
            <person name="Dore J."/>
            <person name="Guarner F."/>
            <person name="Hansen T."/>
            <person name="Hildebrand F."/>
            <person name="Kaas R.S."/>
            <person name="Kennedy S."/>
            <person name="Kristiansen K."/>
            <person name="Kultima J.R."/>
            <person name="Leonard P."/>
            <person name="Levenez F."/>
            <person name="Lund O."/>
            <person name="Moumen B."/>
            <person name="Le Paslier D."/>
            <person name="Pons N."/>
            <person name="Pedersen O."/>
            <person name="Prifti E."/>
            <person name="Qin J."/>
            <person name="Raes J."/>
            <person name="Tap J."/>
            <person name="Tims S."/>
            <person name="Ussery D.W."/>
            <person name="Yamada T."/>
            <person name="MetaHit consortium"/>
            <person name="Renault P."/>
            <person name="Sicheritz-Ponten T."/>
            <person name="Bork P."/>
            <person name="Wang J."/>
            <person name="Brunak S."/>
            <person name="Ehrlich S.D."/>
        </authorList>
    </citation>
    <scope>NUCLEOTIDE SEQUENCE [LARGE SCALE GENOMIC DNA]</scope>
</reference>
<accession>R6R6P9</accession>
<evidence type="ECO:0000256" key="1">
    <source>
        <dbReference type="ARBA" id="ARBA00009589"/>
    </source>
</evidence>
<organism evidence="2 3">
    <name type="scientific">[Eubacterium] siraeum CAG:80</name>
    <dbReference type="NCBI Taxonomy" id="1263080"/>
    <lineage>
        <taxon>Bacteria</taxon>
        <taxon>Bacillati</taxon>
        <taxon>Bacillota</taxon>
        <taxon>Clostridia</taxon>
        <taxon>Eubacteriales</taxon>
        <taxon>Oscillospiraceae</taxon>
        <taxon>Oscillospiraceae incertae sedis</taxon>
    </lineage>
</organism>
<sequence>MEKLSTVDKIELIARYEIRHNTPEPDRITEWFGDYAMYASKKLGREEIDDIFVAKFIPLLLNEWYIGFRGEKSIEKEFFEHTSRLNSECFKNSLPNNLDDWEKAIINELEGVSEQVASGNIPVLQERTKIYIDMDGTIARFHDENLYLERMFEKGFFRDLKPFENAVAAIEKLVNDSTAEIYILSATLNSCSLDEKNQWLDKYLPNIDKDHRIFTSLNVPKSEAIGHQLTDKDILIDDYNKNLLEWQKAGGTSVKAKNNINHKGLHGELWKGELLDVVNGDVYSDICKLANENYYYAYIGENDVEKLKQSGICYHLQKSGDRIIAKVSIAYKPILDNIVNSNRSIKCDTGSTPKM</sequence>
<evidence type="ECO:0000313" key="3">
    <source>
        <dbReference type="Proteomes" id="UP000018142"/>
    </source>
</evidence>
<dbReference type="Proteomes" id="UP000018142">
    <property type="component" value="Unassembled WGS sequence"/>
</dbReference>
<dbReference type="EMBL" id="CBFJ010000019">
    <property type="protein sequence ID" value="CDC43580.1"/>
    <property type="molecule type" value="Genomic_DNA"/>
</dbReference>
<dbReference type="InterPro" id="IPR023214">
    <property type="entry name" value="HAD_sf"/>
</dbReference>
<dbReference type="InterPro" id="IPR010708">
    <property type="entry name" value="5'(3')-deoxyribonucleotidase"/>
</dbReference>
<proteinExistence type="inferred from homology"/>
<dbReference type="GO" id="GO:0009264">
    <property type="term" value="P:deoxyribonucleotide catabolic process"/>
    <property type="evidence" value="ECO:0007669"/>
    <property type="project" value="InterPro"/>
</dbReference>
<evidence type="ECO:0000313" key="2">
    <source>
        <dbReference type="EMBL" id="CDC43580.1"/>
    </source>
</evidence>
<dbReference type="InterPro" id="IPR036412">
    <property type="entry name" value="HAD-like_sf"/>
</dbReference>
<comment type="caution">
    <text evidence="2">The sequence shown here is derived from an EMBL/GenBank/DDBJ whole genome shotgun (WGS) entry which is preliminary data.</text>
</comment>
<dbReference type="Gene3D" id="3.40.50.1000">
    <property type="entry name" value="HAD superfamily/HAD-like"/>
    <property type="match status" value="1"/>
</dbReference>
<gene>
    <name evidence="2" type="ORF">BN788_01230</name>
</gene>
<protein>
    <submittedName>
        <fullName evidence="2">Uncharacterized protein conserved in bacteria</fullName>
    </submittedName>
</protein>